<evidence type="ECO:0000313" key="4">
    <source>
        <dbReference type="Proteomes" id="UP001283361"/>
    </source>
</evidence>
<evidence type="ECO:0000256" key="2">
    <source>
        <dbReference type="SAM" id="SignalP"/>
    </source>
</evidence>
<keyword evidence="2" id="KW-0732">Signal</keyword>
<feature type="transmembrane region" description="Helical" evidence="1">
    <location>
        <begin position="102"/>
        <end position="122"/>
    </location>
</feature>
<feature type="chain" id="PRO_5042178472" evidence="2">
    <location>
        <begin position="19"/>
        <end position="124"/>
    </location>
</feature>
<keyword evidence="1" id="KW-0812">Transmembrane</keyword>
<keyword evidence="1" id="KW-0472">Membrane</keyword>
<protein>
    <submittedName>
        <fullName evidence="3">Uncharacterized protein</fullName>
    </submittedName>
</protein>
<keyword evidence="1" id="KW-1133">Transmembrane helix</keyword>
<dbReference type="Proteomes" id="UP001283361">
    <property type="component" value="Unassembled WGS sequence"/>
</dbReference>
<evidence type="ECO:0000313" key="3">
    <source>
        <dbReference type="EMBL" id="KAK3745763.1"/>
    </source>
</evidence>
<organism evidence="3 4">
    <name type="scientific">Elysia crispata</name>
    <name type="common">lettuce slug</name>
    <dbReference type="NCBI Taxonomy" id="231223"/>
    <lineage>
        <taxon>Eukaryota</taxon>
        <taxon>Metazoa</taxon>
        <taxon>Spiralia</taxon>
        <taxon>Lophotrochozoa</taxon>
        <taxon>Mollusca</taxon>
        <taxon>Gastropoda</taxon>
        <taxon>Heterobranchia</taxon>
        <taxon>Euthyneura</taxon>
        <taxon>Panpulmonata</taxon>
        <taxon>Sacoglossa</taxon>
        <taxon>Placobranchoidea</taxon>
        <taxon>Plakobranchidae</taxon>
        <taxon>Elysia</taxon>
    </lineage>
</organism>
<sequence length="124" mass="13789">MMILKVYVFGILLVISSAYKEILDDCDLTIDRCREMFIQQVPQNPAEDSLCSALRQYAYCMHGGCSDLEEPKNLIKPAILEFATGTYGYDCDLDSGQGSPRVVVMSGSFLLIALVIVGNFVFKF</sequence>
<keyword evidence="4" id="KW-1185">Reference proteome</keyword>
<dbReference type="AlphaFoldDB" id="A0AAE1CYM8"/>
<dbReference type="EMBL" id="JAWDGP010006195">
    <property type="protein sequence ID" value="KAK3745763.1"/>
    <property type="molecule type" value="Genomic_DNA"/>
</dbReference>
<name>A0AAE1CYM8_9GAST</name>
<accession>A0AAE1CYM8</accession>
<feature type="signal peptide" evidence="2">
    <location>
        <begin position="1"/>
        <end position="18"/>
    </location>
</feature>
<gene>
    <name evidence="3" type="ORF">RRG08_066960</name>
</gene>
<evidence type="ECO:0000256" key="1">
    <source>
        <dbReference type="SAM" id="Phobius"/>
    </source>
</evidence>
<comment type="caution">
    <text evidence="3">The sequence shown here is derived from an EMBL/GenBank/DDBJ whole genome shotgun (WGS) entry which is preliminary data.</text>
</comment>
<reference evidence="3" key="1">
    <citation type="journal article" date="2023" name="G3 (Bethesda)">
        <title>A reference genome for the long-term kleptoplast-retaining sea slug Elysia crispata morphotype clarki.</title>
        <authorList>
            <person name="Eastman K.E."/>
            <person name="Pendleton A.L."/>
            <person name="Shaikh M.A."/>
            <person name="Suttiyut T."/>
            <person name="Ogas R."/>
            <person name="Tomko P."/>
            <person name="Gavelis G."/>
            <person name="Widhalm J.R."/>
            <person name="Wisecaver J.H."/>
        </authorList>
    </citation>
    <scope>NUCLEOTIDE SEQUENCE</scope>
    <source>
        <strain evidence="3">ECLA1</strain>
    </source>
</reference>
<proteinExistence type="predicted"/>